<dbReference type="InterPro" id="IPR025110">
    <property type="entry name" value="AMP-bd_C"/>
</dbReference>
<proteinExistence type="predicted"/>
<accession>A0ABP6XT19</accession>
<dbReference type="Proteomes" id="UP001500707">
    <property type="component" value="Unassembled WGS sequence"/>
</dbReference>
<gene>
    <name evidence="3" type="ORF">GCM10022295_61080</name>
</gene>
<keyword evidence="4" id="KW-1185">Reference proteome</keyword>
<dbReference type="NCBIfam" id="TIGR01733">
    <property type="entry name" value="AA-adenyl-dom"/>
    <property type="match status" value="1"/>
</dbReference>
<dbReference type="PANTHER" id="PTHR45527:SF1">
    <property type="entry name" value="FATTY ACID SYNTHASE"/>
    <property type="match status" value="1"/>
</dbReference>
<dbReference type="Gene3D" id="3.40.50.12780">
    <property type="entry name" value="N-terminal domain of ligase-like"/>
    <property type="match status" value="1"/>
</dbReference>
<dbReference type="Pfam" id="PF13193">
    <property type="entry name" value="AMP-binding_C"/>
    <property type="match status" value="1"/>
</dbReference>
<dbReference type="Pfam" id="PF00501">
    <property type="entry name" value="AMP-binding"/>
    <property type="match status" value="1"/>
</dbReference>
<reference evidence="4" key="1">
    <citation type="journal article" date="2019" name="Int. J. Syst. Evol. Microbiol.">
        <title>The Global Catalogue of Microorganisms (GCM) 10K type strain sequencing project: providing services to taxonomists for standard genome sequencing and annotation.</title>
        <authorList>
            <consortium name="The Broad Institute Genomics Platform"/>
            <consortium name="The Broad Institute Genome Sequencing Center for Infectious Disease"/>
            <person name="Wu L."/>
            <person name="Ma J."/>
        </authorList>
    </citation>
    <scope>NUCLEOTIDE SEQUENCE [LARGE SCALE GENOMIC DNA]</scope>
    <source>
        <strain evidence="4">JCM 17656</strain>
    </source>
</reference>
<dbReference type="SUPFAM" id="SSF56801">
    <property type="entry name" value="Acetyl-CoA synthetase-like"/>
    <property type="match status" value="1"/>
</dbReference>
<feature type="domain" description="AMP-binding enzyme C-terminal" evidence="2">
    <location>
        <begin position="420"/>
        <end position="494"/>
    </location>
</feature>
<evidence type="ECO:0000259" key="2">
    <source>
        <dbReference type="Pfam" id="PF13193"/>
    </source>
</evidence>
<dbReference type="InterPro" id="IPR045851">
    <property type="entry name" value="AMP-bd_C_sf"/>
</dbReference>
<organism evidence="3 4">
    <name type="scientific">Streptomyces osmaniensis</name>
    <dbReference type="NCBI Taxonomy" id="593134"/>
    <lineage>
        <taxon>Bacteria</taxon>
        <taxon>Bacillati</taxon>
        <taxon>Actinomycetota</taxon>
        <taxon>Actinomycetes</taxon>
        <taxon>Kitasatosporales</taxon>
        <taxon>Streptomycetaceae</taxon>
        <taxon>Streptomyces</taxon>
    </lineage>
</organism>
<dbReference type="InterPro" id="IPR010071">
    <property type="entry name" value="AA_adenyl_dom"/>
</dbReference>
<dbReference type="InterPro" id="IPR042099">
    <property type="entry name" value="ANL_N_sf"/>
</dbReference>
<dbReference type="RefSeq" id="WP_346184412.1">
    <property type="nucleotide sequence ID" value="NZ_BAABCE010000012.1"/>
</dbReference>
<sequence length="520" mass="55476">MISSRSLVDDLRSTAARHGGRTAVIDGTGSLSYSRLDDMAEHIAQALREAGVQPGNCVAWHGTKSRTAVAAVHGILRSGAGYVPVDPDGPIARARLIVERSRPSVVVTDTTARDLWHTVAPDLTWRTLPTGSPTDTPLWYAIPPAAARAPLPDLAYVFHTSGSTGHPKGVVHTHASASAFVDWSVDELRLTEQDVIINSAPLHFDPTTLHLFGAARVGAAVALMPATAAPFPAAYIDFCRQVGGTVWYAVTSTLIWLARRGKDALPQLGSLRAAVVGGEVLPPGDVNTLFAALPGIRLLNVYGPTESNVCTFHEIRGPQPLDAVIPVGRVLPGAEIVVVDEALAPVSSGSVGQLLVRGSMLMEGYLDPEQTAHAFVHTTDGRQWYATGDLVRENKAGEFEFVGRRDAQIKSRGFRVEPGEIERHLHAVDGIHECVVVATPDALFSTVLTAFVSADDVDVVKAVPGLLRERLPHYMIPQRIVLATGELPRNSNGKVDRNALSELAARPTTLGDSPGLTIVH</sequence>
<dbReference type="EMBL" id="BAABCE010000012">
    <property type="protein sequence ID" value="GAA3570947.1"/>
    <property type="molecule type" value="Genomic_DNA"/>
</dbReference>
<dbReference type="CDD" id="cd05930">
    <property type="entry name" value="A_NRPS"/>
    <property type="match status" value="1"/>
</dbReference>
<dbReference type="InterPro" id="IPR000873">
    <property type="entry name" value="AMP-dep_synth/lig_dom"/>
</dbReference>
<dbReference type="PANTHER" id="PTHR45527">
    <property type="entry name" value="NONRIBOSOMAL PEPTIDE SYNTHETASE"/>
    <property type="match status" value="1"/>
</dbReference>
<evidence type="ECO:0000259" key="1">
    <source>
        <dbReference type="Pfam" id="PF00501"/>
    </source>
</evidence>
<evidence type="ECO:0000313" key="4">
    <source>
        <dbReference type="Proteomes" id="UP001500707"/>
    </source>
</evidence>
<comment type="caution">
    <text evidence="3">The sequence shown here is derived from an EMBL/GenBank/DDBJ whole genome shotgun (WGS) entry which is preliminary data.</text>
</comment>
<evidence type="ECO:0000313" key="3">
    <source>
        <dbReference type="EMBL" id="GAA3570947.1"/>
    </source>
</evidence>
<dbReference type="Gene3D" id="3.30.300.30">
    <property type="match status" value="1"/>
</dbReference>
<feature type="domain" description="AMP-dependent synthetase/ligase" evidence="1">
    <location>
        <begin position="12"/>
        <end position="366"/>
    </location>
</feature>
<dbReference type="PROSITE" id="PS00455">
    <property type="entry name" value="AMP_BINDING"/>
    <property type="match status" value="1"/>
</dbReference>
<protein>
    <submittedName>
        <fullName evidence="3">Uncharacterized protein</fullName>
    </submittedName>
</protein>
<dbReference type="InterPro" id="IPR020845">
    <property type="entry name" value="AMP-binding_CS"/>
</dbReference>
<name>A0ABP6XT19_9ACTN</name>